<dbReference type="EMBL" id="JABEPP010000003">
    <property type="protein sequence ID" value="NNM73176.1"/>
    <property type="molecule type" value="Genomic_DNA"/>
</dbReference>
<sequence>MTSQPKVLIGTTTANGVVASDYVMSLMRMTDDLRARGVRTELRLIDGPNLMVQRDVLARELLNSDASHLLLIGSSMRFPADLCARLLASGKPVVGAIHPRGGVDLERLGASVGVLPFEAAVARAHDWHVELLDRTIRVQDGFCEVRAVGPGFLLIAREAIARLAEGGRLPRYEFPAGKVVLTAFFRYFFGDDPPSDPEHAFCRRWRESGGAVWGFAAAPVGPVAEVHYGLPFSRMIAASSEPAPTGRDGGAV</sequence>
<protein>
    <submittedName>
        <fullName evidence="1">Uncharacterized protein</fullName>
    </submittedName>
</protein>
<organism evidence="1 2">
    <name type="scientific">Enterovirga aerilata</name>
    <dbReference type="NCBI Taxonomy" id="2730920"/>
    <lineage>
        <taxon>Bacteria</taxon>
        <taxon>Pseudomonadati</taxon>
        <taxon>Pseudomonadota</taxon>
        <taxon>Alphaproteobacteria</taxon>
        <taxon>Hyphomicrobiales</taxon>
        <taxon>Methylobacteriaceae</taxon>
        <taxon>Enterovirga</taxon>
    </lineage>
</organism>
<evidence type="ECO:0000313" key="2">
    <source>
        <dbReference type="Proteomes" id="UP000564885"/>
    </source>
</evidence>
<proteinExistence type="predicted"/>
<accession>A0A849I092</accession>
<dbReference type="AlphaFoldDB" id="A0A849I092"/>
<comment type="caution">
    <text evidence="1">The sequence shown here is derived from an EMBL/GenBank/DDBJ whole genome shotgun (WGS) entry which is preliminary data.</text>
</comment>
<keyword evidence="2" id="KW-1185">Reference proteome</keyword>
<reference evidence="1 2" key="1">
    <citation type="submission" date="2020-04" db="EMBL/GenBank/DDBJ databases">
        <title>Enterovirga sp. isolate from soil.</title>
        <authorList>
            <person name="Chea S."/>
            <person name="Kim D.-U."/>
        </authorList>
    </citation>
    <scope>NUCLEOTIDE SEQUENCE [LARGE SCALE GENOMIC DNA]</scope>
    <source>
        <strain evidence="1 2">DB1703</strain>
    </source>
</reference>
<dbReference type="Proteomes" id="UP000564885">
    <property type="component" value="Unassembled WGS sequence"/>
</dbReference>
<evidence type="ECO:0000313" key="1">
    <source>
        <dbReference type="EMBL" id="NNM73176.1"/>
    </source>
</evidence>
<dbReference type="RefSeq" id="WP_171218665.1">
    <property type="nucleotide sequence ID" value="NZ_JABEPP010000003.1"/>
</dbReference>
<gene>
    <name evidence="1" type="ORF">HJG44_12375</name>
</gene>
<name>A0A849I092_9HYPH</name>